<gene>
    <name evidence="1" type="ORF">WH96_05105</name>
</gene>
<dbReference type="AlphaFoldDB" id="A0A0H2MLU2"/>
<organism evidence="1 2">
    <name type="scientific">Kiloniella spongiae</name>
    <dbReference type="NCBI Taxonomy" id="1489064"/>
    <lineage>
        <taxon>Bacteria</taxon>
        <taxon>Pseudomonadati</taxon>
        <taxon>Pseudomonadota</taxon>
        <taxon>Alphaproteobacteria</taxon>
        <taxon>Rhodospirillales</taxon>
        <taxon>Kiloniellaceae</taxon>
        <taxon>Kiloniella</taxon>
    </lineage>
</organism>
<protein>
    <submittedName>
        <fullName evidence="1">Uncharacterized protein</fullName>
    </submittedName>
</protein>
<dbReference type="RefSeq" id="WP_047763037.1">
    <property type="nucleotide sequence ID" value="NZ_LAQL01000003.1"/>
</dbReference>
<name>A0A0H2MLU2_9PROT</name>
<sequence length="79" mass="9121">MNIPKLKRIKVLSEQELRNWLGKNSEQEQEVMIITCNKKSRDKYLSRDQVRSALNEHGWTAGQSYTLNGNLIGHVVSHT</sequence>
<dbReference type="Proteomes" id="UP000035444">
    <property type="component" value="Unassembled WGS sequence"/>
</dbReference>
<evidence type="ECO:0000313" key="2">
    <source>
        <dbReference type="Proteomes" id="UP000035444"/>
    </source>
</evidence>
<reference evidence="1 2" key="1">
    <citation type="submission" date="2015-03" db="EMBL/GenBank/DDBJ databases">
        <title>Genome Sequence of Kiloniella spongiae MEBiC09566, isolated from a marine sponge.</title>
        <authorList>
            <person name="Shao Z."/>
            <person name="Wang L."/>
            <person name="Li X."/>
        </authorList>
    </citation>
    <scope>NUCLEOTIDE SEQUENCE [LARGE SCALE GENOMIC DNA]</scope>
    <source>
        <strain evidence="1 2">MEBiC09566</strain>
    </source>
</reference>
<dbReference type="OrthoDB" id="9796999at2"/>
<accession>A0A0H2MLU2</accession>
<evidence type="ECO:0000313" key="1">
    <source>
        <dbReference type="EMBL" id="KLN61702.1"/>
    </source>
</evidence>
<comment type="caution">
    <text evidence="1">The sequence shown here is derived from an EMBL/GenBank/DDBJ whole genome shotgun (WGS) entry which is preliminary data.</text>
</comment>
<keyword evidence="2" id="KW-1185">Reference proteome</keyword>
<proteinExistence type="predicted"/>
<dbReference type="EMBL" id="LAQL01000003">
    <property type="protein sequence ID" value="KLN61702.1"/>
    <property type="molecule type" value="Genomic_DNA"/>
</dbReference>